<dbReference type="InterPro" id="IPR001387">
    <property type="entry name" value="Cro/C1-type_HTH"/>
</dbReference>
<sequence length="267" mass="29940">MTLPEPRESARGMYAFHLKRLREEHGLSQPTLGKKVHVSASLISGIENCTRTPSPKLSAAFDAYFGIPEFFTALQPRVVEEIGLPAGFLEYTDVEAEANMIKLYENFVIHGLLQTEEYARAVLSAGNRPDKIDRLVVTRVERQAILYREEPPMLIALLDEFALHRPFGGREVMRKQYEHLLKLAAEPRVALHMVPGDAELCPEGAFAILSSPESPPMGYVESAGRKGLLIEAGQHLAELEVLFELIRNKALSDTDTERMIRDLMEKS</sequence>
<reference evidence="2 3" key="1">
    <citation type="journal article" date="2019" name="Int. J. Syst. Evol. Microbiol.">
        <title>The Global Catalogue of Microorganisms (GCM) 10K type strain sequencing project: providing services to taxonomists for standard genome sequencing and annotation.</title>
        <authorList>
            <consortium name="The Broad Institute Genomics Platform"/>
            <consortium name="The Broad Institute Genome Sequencing Center for Infectious Disease"/>
            <person name="Wu L."/>
            <person name="Ma J."/>
        </authorList>
    </citation>
    <scope>NUCLEOTIDE SEQUENCE [LARGE SCALE GENOMIC DNA]</scope>
    <source>
        <strain evidence="2 3">JCM 10696</strain>
    </source>
</reference>
<dbReference type="PROSITE" id="PS50943">
    <property type="entry name" value="HTH_CROC1"/>
    <property type="match status" value="1"/>
</dbReference>
<protein>
    <submittedName>
        <fullName evidence="2">Helix-turn-helix transcriptional regulator</fullName>
    </submittedName>
</protein>
<dbReference type="InterPro" id="IPR010982">
    <property type="entry name" value="Lambda_DNA-bd_dom_sf"/>
</dbReference>
<dbReference type="Pfam" id="PF13560">
    <property type="entry name" value="HTH_31"/>
    <property type="match status" value="1"/>
</dbReference>
<dbReference type="InterPro" id="IPR043917">
    <property type="entry name" value="DUF5753"/>
</dbReference>
<organism evidence="2 3">
    <name type="scientific">Actinocorallia libanotica</name>
    <dbReference type="NCBI Taxonomy" id="46162"/>
    <lineage>
        <taxon>Bacteria</taxon>
        <taxon>Bacillati</taxon>
        <taxon>Actinomycetota</taxon>
        <taxon>Actinomycetes</taxon>
        <taxon>Streptosporangiales</taxon>
        <taxon>Thermomonosporaceae</taxon>
        <taxon>Actinocorallia</taxon>
    </lineage>
</organism>
<evidence type="ECO:0000313" key="3">
    <source>
        <dbReference type="Proteomes" id="UP001500665"/>
    </source>
</evidence>
<dbReference type="Proteomes" id="UP001500665">
    <property type="component" value="Unassembled WGS sequence"/>
</dbReference>
<dbReference type="SMART" id="SM00530">
    <property type="entry name" value="HTH_XRE"/>
    <property type="match status" value="1"/>
</dbReference>
<dbReference type="RefSeq" id="WP_344239518.1">
    <property type="nucleotide sequence ID" value="NZ_BAAAHH010000006.1"/>
</dbReference>
<comment type="caution">
    <text evidence="2">The sequence shown here is derived from an EMBL/GenBank/DDBJ whole genome shotgun (WGS) entry which is preliminary data.</text>
</comment>
<keyword evidence="3" id="KW-1185">Reference proteome</keyword>
<evidence type="ECO:0000259" key="1">
    <source>
        <dbReference type="PROSITE" id="PS50943"/>
    </source>
</evidence>
<dbReference type="Pfam" id="PF19054">
    <property type="entry name" value="DUF5753"/>
    <property type="match status" value="1"/>
</dbReference>
<feature type="domain" description="HTH cro/C1-type" evidence="1">
    <location>
        <begin position="18"/>
        <end position="71"/>
    </location>
</feature>
<dbReference type="SUPFAM" id="SSF47413">
    <property type="entry name" value="lambda repressor-like DNA-binding domains"/>
    <property type="match status" value="1"/>
</dbReference>
<evidence type="ECO:0000313" key="2">
    <source>
        <dbReference type="EMBL" id="GAA0946966.1"/>
    </source>
</evidence>
<proteinExistence type="predicted"/>
<dbReference type="Gene3D" id="1.10.260.40">
    <property type="entry name" value="lambda repressor-like DNA-binding domains"/>
    <property type="match status" value="1"/>
</dbReference>
<dbReference type="EMBL" id="BAAAHH010000006">
    <property type="protein sequence ID" value="GAA0946966.1"/>
    <property type="molecule type" value="Genomic_DNA"/>
</dbReference>
<gene>
    <name evidence="2" type="ORF">GCM10009550_22060</name>
</gene>
<dbReference type="CDD" id="cd00093">
    <property type="entry name" value="HTH_XRE"/>
    <property type="match status" value="1"/>
</dbReference>
<accession>A0ABN1QSS6</accession>
<name>A0ABN1QSS6_9ACTN</name>